<proteinExistence type="predicted"/>
<dbReference type="EMBL" id="OFSP01000039">
    <property type="protein sequence ID" value="SOY68803.1"/>
    <property type="molecule type" value="Genomic_DNA"/>
</dbReference>
<evidence type="ECO:0000313" key="2">
    <source>
        <dbReference type="Proteomes" id="UP000256297"/>
    </source>
</evidence>
<name>A0A975XFT3_9BURK</name>
<reference evidence="1 2" key="1">
    <citation type="submission" date="2018-01" db="EMBL/GenBank/DDBJ databases">
        <authorList>
            <person name="Clerissi C."/>
        </authorList>
    </citation>
    <scope>NUCLEOTIDE SEQUENCE [LARGE SCALE GENOMIC DNA]</scope>
    <source>
        <strain evidence="1">Cupriavidus taiwanensis STM 3521</strain>
    </source>
</reference>
<protein>
    <submittedName>
        <fullName evidence="1">Uncharacterized protein</fullName>
    </submittedName>
</protein>
<dbReference type="Proteomes" id="UP000256297">
    <property type="component" value="Chromosome CBM2589_a"/>
</dbReference>
<evidence type="ECO:0000313" key="1">
    <source>
        <dbReference type="EMBL" id="SOY68803.1"/>
    </source>
</evidence>
<comment type="caution">
    <text evidence="1">The sequence shown here is derived from an EMBL/GenBank/DDBJ whole genome shotgun (WGS) entry which is preliminary data.</text>
</comment>
<organism evidence="1 2">
    <name type="scientific">Cupriavidus taiwanensis</name>
    <dbReference type="NCBI Taxonomy" id="164546"/>
    <lineage>
        <taxon>Bacteria</taxon>
        <taxon>Pseudomonadati</taxon>
        <taxon>Pseudomonadota</taxon>
        <taxon>Betaproteobacteria</taxon>
        <taxon>Burkholderiales</taxon>
        <taxon>Burkholderiaceae</taxon>
        <taxon>Cupriavidus</taxon>
    </lineage>
</organism>
<accession>A0A975XFT3</accession>
<dbReference type="AlphaFoldDB" id="A0A975XFT3"/>
<sequence length="61" mass="6336">MVFPSGEALPVPSVGADQRLGLVSTQFPDSPQSAYIVAPRRSLPCLGPIPATMAGLDKRAT</sequence>
<gene>
    <name evidence="1" type="ORF">CBM2589_A90273</name>
</gene>